<evidence type="ECO:0000256" key="6">
    <source>
        <dbReference type="ARBA" id="ARBA00022643"/>
    </source>
</evidence>
<dbReference type="GO" id="GO:0005524">
    <property type="term" value="F:ATP binding"/>
    <property type="evidence" value="ECO:0007669"/>
    <property type="project" value="UniProtKB-KW"/>
</dbReference>
<dbReference type="SUPFAM" id="SSF55785">
    <property type="entry name" value="PYP-like sensor domain (PAS domain)"/>
    <property type="match status" value="1"/>
</dbReference>
<feature type="domain" description="PAC" evidence="14">
    <location>
        <begin position="162"/>
        <end position="214"/>
    </location>
</feature>
<evidence type="ECO:0000313" key="16">
    <source>
        <dbReference type="Proteomes" id="UP000245926"/>
    </source>
</evidence>
<dbReference type="SMART" id="SM00911">
    <property type="entry name" value="HWE_HK"/>
    <property type="match status" value="1"/>
</dbReference>
<keyword evidence="9" id="KW-0547">Nucleotide-binding</keyword>
<dbReference type="SMART" id="SM00091">
    <property type="entry name" value="PAS"/>
    <property type="match status" value="1"/>
</dbReference>
<dbReference type="Pfam" id="PF07536">
    <property type="entry name" value="HWE_HK"/>
    <property type="match status" value="1"/>
</dbReference>
<keyword evidence="5" id="KW-0285">Flavoprotein</keyword>
<organism evidence="15 16">
    <name type="scientific">Methylobacterium durans</name>
    <dbReference type="NCBI Taxonomy" id="2202825"/>
    <lineage>
        <taxon>Bacteria</taxon>
        <taxon>Pseudomonadati</taxon>
        <taxon>Pseudomonadota</taxon>
        <taxon>Alphaproteobacteria</taxon>
        <taxon>Hyphomicrobiales</taxon>
        <taxon>Methylobacteriaceae</taxon>
        <taxon>Methylobacterium</taxon>
    </lineage>
</organism>
<evidence type="ECO:0000256" key="7">
    <source>
        <dbReference type="ARBA" id="ARBA00022679"/>
    </source>
</evidence>
<comment type="catalytic activity">
    <reaction evidence="1">
        <text>ATP + protein L-histidine = ADP + protein N-phospho-L-histidine.</text>
        <dbReference type="EC" id="2.7.13.3"/>
    </reaction>
</comment>
<evidence type="ECO:0000256" key="2">
    <source>
        <dbReference type="ARBA" id="ARBA00012438"/>
    </source>
</evidence>
<keyword evidence="16" id="KW-1185">Reference proteome</keyword>
<evidence type="ECO:0000256" key="8">
    <source>
        <dbReference type="ARBA" id="ARBA00022737"/>
    </source>
</evidence>
<dbReference type="AlphaFoldDB" id="A0A2U8W228"/>
<dbReference type="InterPro" id="IPR036890">
    <property type="entry name" value="HATPase_C_sf"/>
</dbReference>
<keyword evidence="6" id="KW-0288">FMN</keyword>
<keyword evidence="4" id="KW-0597">Phosphoprotein</keyword>
<dbReference type="Proteomes" id="UP000245926">
    <property type="component" value="Chromosome"/>
</dbReference>
<dbReference type="Gene3D" id="3.30.450.20">
    <property type="entry name" value="PAS domain"/>
    <property type="match status" value="1"/>
</dbReference>
<dbReference type="PANTHER" id="PTHR41523">
    <property type="entry name" value="TWO-COMPONENT SYSTEM SENSOR PROTEIN"/>
    <property type="match status" value="1"/>
</dbReference>
<feature type="domain" description="PAS" evidence="13">
    <location>
        <begin position="87"/>
        <end position="160"/>
    </location>
</feature>
<dbReference type="OrthoDB" id="9813940at2"/>
<dbReference type="NCBIfam" id="TIGR00229">
    <property type="entry name" value="sensory_box"/>
    <property type="match status" value="1"/>
</dbReference>
<dbReference type="Pfam" id="PF00989">
    <property type="entry name" value="PAS"/>
    <property type="match status" value="1"/>
</dbReference>
<dbReference type="SUPFAM" id="SSF55874">
    <property type="entry name" value="ATPase domain of HSP90 chaperone/DNA topoisomerase II/histidine kinase"/>
    <property type="match status" value="1"/>
</dbReference>
<dbReference type="InterPro" id="IPR013767">
    <property type="entry name" value="PAS_fold"/>
</dbReference>
<accession>A0A2U8W228</accession>
<evidence type="ECO:0000256" key="12">
    <source>
        <dbReference type="ARBA" id="ARBA00023026"/>
    </source>
</evidence>
<dbReference type="InterPro" id="IPR000014">
    <property type="entry name" value="PAS"/>
</dbReference>
<evidence type="ECO:0000259" key="14">
    <source>
        <dbReference type="PROSITE" id="PS50113"/>
    </source>
</evidence>
<evidence type="ECO:0000313" key="15">
    <source>
        <dbReference type="EMBL" id="AWN40127.1"/>
    </source>
</evidence>
<dbReference type="GO" id="GO:0006355">
    <property type="term" value="P:regulation of DNA-templated transcription"/>
    <property type="evidence" value="ECO:0007669"/>
    <property type="project" value="InterPro"/>
</dbReference>
<dbReference type="InterPro" id="IPR011102">
    <property type="entry name" value="Sig_transdc_His_kinase_HWE"/>
</dbReference>
<dbReference type="PROSITE" id="PS50112">
    <property type="entry name" value="PAS"/>
    <property type="match status" value="1"/>
</dbReference>
<sequence>MILHDLPPAAQPPSEREAELEAEIGRLRRSLDEAVRRTADDVPGATAGYEHEVADLRAALALEQARSGELEQANAELTASRAALAASEARYRLAVESASDYAIFTTDLTGRITGWNSGAENLMGWTENEAVGAPANLIFTPEDDRVAIAETEMRLAVTEGRGEDDRWHLKKDGSRFWANGLMMPLRDDEGGLVGFLKILRDRTEAKRAAERQALLVHELNHRVKNTLATVQAFTSQTLRTAGSLAEAREAITARLIALAQAHDVLTAEDWQGADLAQIVADALRLHGGDGERCRWQGNAVRVSSRIALALAMVLHELATNAIKYGALSNATGTVSVTWKITDVGDRSAEPRLRLALRWEERGGPPVTPPTRRGFGTRMIERGLASELQGEVQMSYEPAGVVCLLDIPLEVG</sequence>
<dbReference type="CDD" id="cd00130">
    <property type="entry name" value="PAS"/>
    <property type="match status" value="1"/>
</dbReference>
<dbReference type="PROSITE" id="PS50113">
    <property type="entry name" value="PAC"/>
    <property type="match status" value="1"/>
</dbReference>
<keyword evidence="11" id="KW-0067">ATP-binding</keyword>
<proteinExistence type="predicted"/>
<dbReference type="KEGG" id="mets:DK389_05710"/>
<evidence type="ECO:0000256" key="9">
    <source>
        <dbReference type="ARBA" id="ARBA00022741"/>
    </source>
</evidence>
<keyword evidence="12" id="KW-0843">Virulence</keyword>
<keyword evidence="8" id="KW-0677">Repeat</keyword>
<dbReference type="PANTHER" id="PTHR41523:SF7">
    <property type="entry name" value="HISTIDINE KINASE"/>
    <property type="match status" value="1"/>
</dbReference>
<evidence type="ECO:0000256" key="3">
    <source>
        <dbReference type="ARBA" id="ARBA00021740"/>
    </source>
</evidence>
<keyword evidence="10 15" id="KW-0418">Kinase</keyword>
<dbReference type="EMBL" id="CP029550">
    <property type="protein sequence ID" value="AWN40127.1"/>
    <property type="molecule type" value="Genomic_DNA"/>
</dbReference>
<gene>
    <name evidence="15" type="ORF">DK389_05710</name>
</gene>
<evidence type="ECO:0000256" key="1">
    <source>
        <dbReference type="ARBA" id="ARBA00000085"/>
    </source>
</evidence>
<evidence type="ECO:0000256" key="10">
    <source>
        <dbReference type="ARBA" id="ARBA00022777"/>
    </source>
</evidence>
<dbReference type="InterPro" id="IPR000700">
    <property type="entry name" value="PAS-assoc_C"/>
</dbReference>
<evidence type="ECO:0000259" key="13">
    <source>
        <dbReference type="PROSITE" id="PS50112"/>
    </source>
</evidence>
<dbReference type="EC" id="2.7.13.3" evidence="2"/>
<dbReference type="Gene3D" id="3.30.565.10">
    <property type="entry name" value="Histidine kinase-like ATPase, C-terminal domain"/>
    <property type="match status" value="1"/>
</dbReference>
<dbReference type="GO" id="GO:0004673">
    <property type="term" value="F:protein histidine kinase activity"/>
    <property type="evidence" value="ECO:0007669"/>
    <property type="project" value="UniProtKB-EC"/>
</dbReference>
<keyword evidence="7" id="KW-0808">Transferase</keyword>
<reference evidence="16" key="1">
    <citation type="submission" date="2018-05" db="EMBL/GenBank/DDBJ databases">
        <title>Complete Genome Sequence of Methylobacterium sp. 17SD2-17.</title>
        <authorList>
            <person name="Srinivasan S."/>
        </authorList>
    </citation>
    <scope>NUCLEOTIDE SEQUENCE [LARGE SCALE GENOMIC DNA]</scope>
    <source>
        <strain evidence="16">17SD2-17</strain>
    </source>
</reference>
<evidence type="ECO:0000256" key="5">
    <source>
        <dbReference type="ARBA" id="ARBA00022630"/>
    </source>
</evidence>
<evidence type="ECO:0000256" key="11">
    <source>
        <dbReference type="ARBA" id="ARBA00022840"/>
    </source>
</evidence>
<evidence type="ECO:0000256" key="4">
    <source>
        <dbReference type="ARBA" id="ARBA00022553"/>
    </source>
</evidence>
<dbReference type="InterPro" id="IPR035965">
    <property type="entry name" value="PAS-like_dom_sf"/>
</dbReference>
<name>A0A2U8W228_9HYPH</name>
<protein>
    <recommendedName>
        <fullName evidence="3">Blue-light-activated histidine kinase</fullName>
        <ecNumber evidence="2">2.7.13.3</ecNumber>
    </recommendedName>
</protein>